<protein>
    <recommendedName>
        <fullName evidence="3">Plasmid replication initiator protein</fullName>
    </recommendedName>
</protein>
<accession>A0A7C9LSU1</accession>
<proteinExistence type="predicted"/>
<organism evidence="1 2">
    <name type="scientific">Deinococcus arboris</name>
    <dbReference type="NCBI Taxonomy" id="2682977"/>
    <lineage>
        <taxon>Bacteria</taxon>
        <taxon>Thermotogati</taxon>
        <taxon>Deinococcota</taxon>
        <taxon>Deinococci</taxon>
        <taxon>Deinococcales</taxon>
        <taxon>Deinococcaceae</taxon>
        <taxon>Deinococcus</taxon>
    </lineage>
</organism>
<sequence>MKKLNDATPLTAERFVAQVGIISIQSRIEEDSPLNRRWTIRSEVGDTVYTVDGYAGDFGRPRGADTDILMALETLFLFQGCPANNTVTTTAYEIVQMVYQNTSGVLYKRLRESLLRLWRVGFMVALGDVPADSTWGRFSNTSLSLISSIQFWTQGRRHDSPELHDLEAHGKLVIRLSEPLAASIRAGYYQNLDRKLLMDCKQPVARALYRMLQAHRPADDTLTCRVADWGGRCGIINTDPRKIRRTLESAHKELQALGYLAGVEYTGQGATQEITYRFTPVETAPALPPPDAEGLQLLLEVKVARDRAEEAARDYSLEQIRRAVTYVKSRKNLRSSGGLALDILRNPDKYELPEVMPTRSAEKVKQAAQVATQVLEANHDAEFQAQQATLLALDSVSQWEGSKSTIRFLAKGVLSEAGFDQLEGQCRAGQISAVEFSRQLVARTQKADLKAYLLAFAEEHGLATVEAARRAAQGRPRG</sequence>
<dbReference type="RefSeq" id="WP_157460541.1">
    <property type="nucleotide sequence ID" value="NZ_WQLB01000029.1"/>
</dbReference>
<gene>
    <name evidence="1" type="ORF">GO986_17200</name>
</gene>
<comment type="caution">
    <text evidence="1">The sequence shown here is derived from an EMBL/GenBank/DDBJ whole genome shotgun (WGS) entry which is preliminary data.</text>
</comment>
<dbReference type="EMBL" id="WQLB01000029">
    <property type="protein sequence ID" value="MVN88481.1"/>
    <property type="molecule type" value="Genomic_DNA"/>
</dbReference>
<dbReference type="AlphaFoldDB" id="A0A7C9LSU1"/>
<evidence type="ECO:0000313" key="2">
    <source>
        <dbReference type="Proteomes" id="UP000483286"/>
    </source>
</evidence>
<reference evidence="1 2" key="1">
    <citation type="submission" date="2019-12" db="EMBL/GenBank/DDBJ databases">
        <title>Deinococcus sp. HMF7620 Genome sequencing and assembly.</title>
        <authorList>
            <person name="Kang H."/>
            <person name="Kim H."/>
            <person name="Joh K."/>
        </authorList>
    </citation>
    <scope>NUCLEOTIDE SEQUENCE [LARGE SCALE GENOMIC DNA]</scope>
    <source>
        <strain evidence="1 2">HMF7620</strain>
    </source>
</reference>
<dbReference type="Proteomes" id="UP000483286">
    <property type="component" value="Unassembled WGS sequence"/>
</dbReference>
<dbReference type="Pfam" id="PF10134">
    <property type="entry name" value="RPA"/>
    <property type="match status" value="1"/>
</dbReference>
<keyword evidence="2" id="KW-1185">Reference proteome</keyword>
<evidence type="ECO:0000313" key="1">
    <source>
        <dbReference type="EMBL" id="MVN88481.1"/>
    </source>
</evidence>
<dbReference type="InterPro" id="IPR018777">
    <property type="entry name" value="Replication_initiator_prot_A"/>
</dbReference>
<name>A0A7C9LSU1_9DEIO</name>
<evidence type="ECO:0008006" key="3">
    <source>
        <dbReference type="Google" id="ProtNLM"/>
    </source>
</evidence>